<comment type="caution">
    <text evidence="6">The sequence shown here is derived from an EMBL/GenBank/DDBJ whole genome shotgun (WGS) entry which is preliminary data.</text>
</comment>
<dbReference type="Proteomes" id="UP000093104">
    <property type="component" value="Unassembled WGS sequence"/>
</dbReference>
<evidence type="ECO:0000313" key="6">
    <source>
        <dbReference type="EMBL" id="OCR26102.1"/>
    </source>
</evidence>
<dbReference type="SUPFAM" id="SSF46785">
    <property type="entry name" value="Winged helix' DNA-binding domain"/>
    <property type="match status" value="1"/>
</dbReference>
<evidence type="ECO:0000256" key="3">
    <source>
        <dbReference type="ARBA" id="ARBA00023125"/>
    </source>
</evidence>
<keyword evidence="2" id="KW-0805">Transcription regulation</keyword>
<evidence type="ECO:0000256" key="4">
    <source>
        <dbReference type="ARBA" id="ARBA00023163"/>
    </source>
</evidence>
<evidence type="ECO:0000259" key="5">
    <source>
        <dbReference type="PROSITE" id="PS50931"/>
    </source>
</evidence>
<evidence type="ECO:0000313" key="7">
    <source>
        <dbReference type="Proteomes" id="UP000093104"/>
    </source>
</evidence>
<organism evidence="6 7">
    <name type="scientific">Pseudomonas syringae</name>
    <dbReference type="NCBI Taxonomy" id="317"/>
    <lineage>
        <taxon>Bacteria</taxon>
        <taxon>Pseudomonadati</taxon>
        <taxon>Pseudomonadota</taxon>
        <taxon>Gammaproteobacteria</taxon>
        <taxon>Pseudomonadales</taxon>
        <taxon>Pseudomonadaceae</taxon>
        <taxon>Pseudomonas</taxon>
    </lineage>
</organism>
<proteinExistence type="inferred from homology"/>
<dbReference type="SUPFAM" id="SSF53850">
    <property type="entry name" value="Periplasmic binding protein-like II"/>
    <property type="match status" value="1"/>
</dbReference>
<reference evidence="6 7" key="1">
    <citation type="submission" date="2015-07" db="EMBL/GenBank/DDBJ databases">
        <title>Draft genome sequence of a diazotrophic, plant growth-promoting rhizobacterium of the Pseudomonas syringae complex.</title>
        <authorList>
            <person name="Patten C.L."/>
            <person name="Jeong H."/>
        </authorList>
    </citation>
    <scope>NUCLEOTIDE SEQUENCE [LARGE SCALE GENOMIC DNA]</scope>
    <source>
        <strain evidence="6 7">GR12-2</strain>
    </source>
</reference>
<dbReference type="Gene3D" id="1.10.10.10">
    <property type="entry name" value="Winged helix-like DNA-binding domain superfamily/Winged helix DNA-binding domain"/>
    <property type="match status" value="1"/>
</dbReference>
<name>A0A1C7Z7S3_PSESX</name>
<dbReference type="PANTHER" id="PTHR30126:SF94">
    <property type="entry name" value="LYSR FAMILY TRANSCRIPTIONAL REGULATOR"/>
    <property type="match status" value="1"/>
</dbReference>
<dbReference type="OrthoDB" id="6654833at2"/>
<dbReference type="Pfam" id="PF03466">
    <property type="entry name" value="LysR_substrate"/>
    <property type="match status" value="1"/>
</dbReference>
<evidence type="ECO:0000256" key="2">
    <source>
        <dbReference type="ARBA" id="ARBA00023015"/>
    </source>
</evidence>
<evidence type="ECO:0000256" key="1">
    <source>
        <dbReference type="ARBA" id="ARBA00009437"/>
    </source>
</evidence>
<sequence length="285" mass="30432">MDSRYLKSLLAVIECGSIADAARAEGLTAAAVSQRIQGLERSLGFPLLSRVGHSAKPTEACVALLPRARHIVREVELLAGDADLSGMTGSLRIGAISTMLTGLLPSALLELSRRAPGIQPSILPGTSRSLYAALQNGDLDAAIIVAPPFEPPKMFRVAPLHREKLVMASKALPAHGIADVLRSHPYICYEPKSWGGLHAERYLNDNGLSLKPLFSLDGLEAIAMLVADGVGASLVPQWAGLDRLAQDFNITPVGEGYDRQIVLIMLAHTDRPRMLEALLQSLAKG</sequence>
<dbReference type="RefSeq" id="WP_065832369.1">
    <property type="nucleotide sequence ID" value="NZ_LGSI01000020.1"/>
</dbReference>
<dbReference type="InterPro" id="IPR036388">
    <property type="entry name" value="WH-like_DNA-bd_sf"/>
</dbReference>
<keyword evidence="3" id="KW-0238">DNA-binding</keyword>
<feature type="domain" description="HTH lysR-type" evidence="5">
    <location>
        <begin position="1"/>
        <end position="58"/>
    </location>
</feature>
<dbReference type="InterPro" id="IPR005119">
    <property type="entry name" value="LysR_subst-bd"/>
</dbReference>
<dbReference type="GO" id="GO:0000976">
    <property type="term" value="F:transcription cis-regulatory region binding"/>
    <property type="evidence" value="ECO:0007669"/>
    <property type="project" value="TreeGrafter"/>
</dbReference>
<accession>A0A1C7Z7S3</accession>
<comment type="similarity">
    <text evidence="1">Belongs to the LysR transcriptional regulatory family.</text>
</comment>
<dbReference type="EMBL" id="LGSI01000020">
    <property type="protein sequence ID" value="OCR26102.1"/>
    <property type="molecule type" value="Genomic_DNA"/>
</dbReference>
<dbReference type="PANTHER" id="PTHR30126">
    <property type="entry name" value="HTH-TYPE TRANSCRIPTIONAL REGULATOR"/>
    <property type="match status" value="1"/>
</dbReference>
<gene>
    <name evidence="6" type="ORF">AFK24_06050</name>
</gene>
<dbReference type="Gene3D" id="3.40.190.10">
    <property type="entry name" value="Periplasmic binding protein-like II"/>
    <property type="match status" value="2"/>
</dbReference>
<keyword evidence="4" id="KW-0804">Transcription</keyword>
<dbReference type="GO" id="GO:0003700">
    <property type="term" value="F:DNA-binding transcription factor activity"/>
    <property type="evidence" value="ECO:0007669"/>
    <property type="project" value="InterPro"/>
</dbReference>
<dbReference type="InterPro" id="IPR000847">
    <property type="entry name" value="LysR_HTH_N"/>
</dbReference>
<protein>
    <submittedName>
        <fullName evidence="6">LysR family transcriptional regulator</fullName>
    </submittedName>
</protein>
<dbReference type="Pfam" id="PF00126">
    <property type="entry name" value="HTH_1"/>
    <property type="match status" value="1"/>
</dbReference>
<dbReference type="PROSITE" id="PS50931">
    <property type="entry name" value="HTH_LYSR"/>
    <property type="match status" value="1"/>
</dbReference>
<dbReference type="AlphaFoldDB" id="A0A1C7Z7S3"/>
<dbReference type="InterPro" id="IPR036390">
    <property type="entry name" value="WH_DNA-bd_sf"/>
</dbReference>